<evidence type="ECO:0000313" key="7">
    <source>
        <dbReference type="Proteomes" id="UP000095009"/>
    </source>
</evidence>
<dbReference type="PROSITE" id="PS00036">
    <property type="entry name" value="BZIP_BASIC"/>
    <property type="match status" value="1"/>
</dbReference>
<dbReference type="GO" id="GO:0001228">
    <property type="term" value="F:DNA-binding transcription activator activity, RNA polymerase II-specific"/>
    <property type="evidence" value="ECO:0007669"/>
    <property type="project" value="TreeGrafter"/>
</dbReference>
<dbReference type="STRING" id="857566.A0A1E3PM12"/>
<dbReference type="AlphaFoldDB" id="A0A1E3PM12"/>
<dbReference type="OrthoDB" id="4088896at2759"/>
<dbReference type="Proteomes" id="UP000095009">
    <property type="component" value="Unassembled WGS sequence"/>
</dbReference>
<gene>
    <name evidence="6" type="ORF">NADFUDRAFT_51243</name>
</gene>
<evidence type="ECO:0000256" key="3">
    <source>
        <dbReference type="SAM" id="Coils"/>
    </source>
</evidence>
<dbReference type="InterPro" id="IPR018287">
    <property type="entry name" value="Hap4_TF_heteromerisation"/>
</dbReference>
<accession>A0A1E3PM12</accession>
<dbReference type="InterPro" id="IPR046347">
    <property type="entry name" value="bZIP_sf"/>
</dbReference>
<feature type="compositionally biased region" description="Basic and acidic residues" evidence="4">
    <location>
        <begin position="511"/>
        <end position="526"/>
    </location>
</feature>
<feature type="region of interest" description="Disordered" evidence="4">
    <location>
        <begin position="485"/>
        <end position="527"/>
    </location>
</feature>
<dbReference type="SMART" id="SM00338">
    <property type="entry name" value="BRLZ"/>
    <property type="match status" value="1"/>
</dbReference>
<feature type="domain" description="BZIP" evidence="5">
    <location>
        <begin position="188"/>
        <end position="203"/>
    </location>
</feature>
<comment type="subcellular location">
    <subcellularLocation>
        <location evidence="1">Nucleus</location>
    </subcellularLocation>
</comment>
<dbReference type="Pfam" id="PF10297">
    <property type="entry name" value="Hap4_Hap_bind"/>
    <property type="match status" value="1"/>
</dbReference>
<proteinExistence type="predicted"/>
<name>A0A1E3PM12_9ASCO</name>
<dbReference type="PANTHER" id="PTHR40621:SF7">
    <property type="entry name" value="BZIP DOMAIN-CONTAINING PROTEIN"/>
    <property type="match status" value="1"/>
</dbReference>
<evidence type="ECO:0000259" key="5">
    <source>
        <dbReference type="PROSITE" id="PS00036"/>
    </source>
</evidence>
<protein>
    <recommendedName>
        <fullName evidence="5">BZIP domain-containing protein</fullName>
    </recommendedName>
</protein>
<dbReference type="InterPro" id="IPR004827">
    <property type="entry name" value="bZIP"/>
</dbReference>
<keyword evidence="3" id="KW-0175">Coiled coil</keyword>
<evidence type="ECO:0000256" key="1">
    <source>
        <dbReference type="ARBA" id="ARBA00004123"/>
    </source>
</evidence>
<organism evidence="6 7">
    <name type="scientific">Nadsonia fulvescens var. elongata DSM 6958</name>
    <dbReference type="NCBI Taxonomy" id="857566"/>
    <lineage>
        <taxon>Eukaryota</taxon>
        <taxon>Fungi</taxon>
        <taxon>Dikarya</taxon>
        <taxon>Ascomycota</taxon>
        <taxon>Saccharomycotina</taxon>
        <taxon>Dipodascomycetes</taxon>
        <taxon>Dipodascales</taxon>
        <taxon>Dipodascales incertae sedis</taxon>
        <taxon>Nadsonia</taxon>
    </lineage>
</organism>
<sequence>MAVIPIAPALPPIVPIAPNHNNFSDNSEVYTALAQPRVSTFNSSSVHSGYESSKPIRPVIRSSSLKDNQNIPSQGIITFNNNTFQNLEKTESPIVSGPYMGSSASPSPTPLTPSSHQFGSIQNTHISPSSQQFYPQLGIANRNGLMPQPPISYNTPLSGDVISVSRDWVLPPRPKPGRKPSSDVPPTKRKAQNRAAQRAFRERRAAKVSELEEKLCEVEQEHDDKVQDLSSRLDAANAEIERLNKLLGQLKDEVSSPISDGSFLRNPDSLDQGMKVKEPAKCCSNHSHEKNSENSNTNILNEVAPKTDDDCGLCDKGESCVCDTLGFKASSRSFGSGDANGSLSPGKFQDMDPVAIETELFVMKPMAAVPLKKRPANKSIKNSSIKRFRRLADSDSSLLTTASTSATSSASHSLSLSADESKVGLVTNGNEWSPVPINNDSTHDSPVELDFSTGSKVSPVVDPCGFCSDGTPCLCAEAAANAEKSSFPETVNKDDNRVEVKAVSPSQHPKAKYDKPDSKAKSKSEDSLQLASTKQVVTTSASCSRCQDDPMCTLFCTSLESFYNERGYRKEKSSKKSNYSPGSYISCEAVYKTISRHKAFLSSELGDILSKLESEPDSFDVDDNGNLKVNVTSVAQVLKKLNTT</sequence>
<reference evidence="6 7" key="1">
    <citation type="journal article" date="2016" name="Proc. Natl. Acad. Sci. U.S.A.">
        <title>Comparative genomics of biotechnologically important yeasts.</title>
        <authorList>
            <person name="Riley R."/>
            <person name="Haridas S."/>
            <person name="Wolfe K.H."/>
            <person name="Lopes M.R."/>
            <person name="Hittinger C.T."/>
            <person name="Goeker M."/>
            <person name="Salamov A.A."/>
            <person name="Wisecaver J.H."/>
            <person name="Long T.M."/>
            <person name="Calvey C.H."/>
            <person name="Aerts A.L."/>
            <person name="Barry K.W."/>
            <person name="Choi C."/>
            <person name="Clum A."/>
            <person name="Coughlan A.Y."/>
            <person name="Deshpande S."/>
            <person name="Douglass A.P."/>
            <person name="Hanson S.J."/>
            <person name="Klenk H.-P."/>
            <person name="LaButti K.M."/>
            <person name="Lapidus A."/>
            <person name="Lindquist E.A."/>
            <person name="Lipzen A.M."/>
            <person name="Meier-Kolthoff J.P."/>
            <person name="Ohm R.A."/>
            <person name="Otillar R.P."/>
            <person name="Pangilinan J.L."/>
            <person name="Peng Y."/>
            <person name="Rokas A."/>
            <person name="Rosa C.A."/>
            <person name="Scheuner C."/>
            <person name="Sibirny A.A."/>
            <person name="Slot J.C."/>
            <person name="Stielow J.B."/>
            <person name="Sun H."/>
            <person name="Kurtzman C.P."/>
            <person name="Blackwell M."/>
            <person name="Grigoriev I.V."/>
            <person name="Jeffries T.W."/>
        </authorList>
    </citation>
    <scope>NUCLEOTIDE SEQUENCE [LARGE SCALE GENOMIC DNA]</scope>
    <source>
        <strain evidence="6 7">DSM 6958</strain>
    </source>
</reference>
<feature type="region of interest" description="Disordered" evidence="4">
    <location>
        <begin position="167"/>
        <end position="198"/>
    </location>
</feature>
<dbReference type="GO" id="GO:0090575">
    <property type="term" value="C:RNA polymerase II transcription regulator complex"/>
    <property type="evidence" value="ECO:0007669"/>
    <property type="project" value="TreeGrafter"/>
</dbReference>
<dbReference type="EMBL" id="KV454409">
    <property type="protein sequence ID" value="ODQ65972.1"/>
    <property type="molecule type" value="Genomic_DNA"/>
</dbReference>
<feature type="region of interest" description="Disordered" evidence="4">
    <location>
        <begin position="95"/>
        <end position="118"/>
    </location>
</feature>
<dbReference type="GO" id="GO:0000976">
    <property type="term" value="F:transcription cis-regulatory region binding"/>
    <property type="evidence" value="ECO:0007669"/>
    <property type="project" value="InterPro"/>
</dbReference>
<feature type="compositionally biased region" description="Basic and acidic residues" evidence="4">
    <location>
        <begin position="491"/>
        <end position="500"/>
    </location>
</feature>
<dbReference type="PANTHER" id="PTHR40621">
    <property type="entry name" value="TRANSCRIPTION FACTOR KAPC-RELATED"/>
    <property type="match status" value="1"/>
</dbReference>
<evidence type="ECO:0000313" key="6">
    <source>
        <dbReference type="EMBL" id="ODQ65972.1"/>
    </source>
</evidence>
<dbReference type="SUPFAM" id="SSF57959">
    <property type="entry name" value="Leucine zipper domain"/>
    <property type="match status" value="1"/>
</dbReference>
<feature type="coiled-coil region" evidence="3">
    <location>
        <begin position="219"/>
        <end position="253"/>
    </location>
</feature>
<dbReference type="Gene3D" id="1.20.5.170">
    <property type="match status" value="1"/>
</dbReference>
<dbReference type="CDD" id="cd14688">
    <property type="entry name" value="bZIP_YAP"/>
    <property type="match status" value="1"/>
</dbReference>
<evidence type="ECO:0000256" key="4">
    <source>
        <dbReference type="SAM" id="MobiDB-lite"/>
    </source>
</evidence>
<dbReference type="InterPro" id="IPR050936">
    <property type="entry name" value="AP-1-like"/>
</dbReference>
<keyword evidence="7" id="KW-1185">Reference proteome</keyword>
<keyword evidence="2" id="KW-0539">Nucleus</keyword>
<evidence type="ECO:0000256" key="2">
    <source>
        <dbReference type="ARBA" id="ARBA00023242"/>
    </source>
</evidence>